<feature type="compositionally biased region" description="Basic and acidic residues" evidence="1">
    <location>
        <begin position="27"/>
        <end position="46"/>
    </location>
</feature>
<name>A0A4S4N031_9APHY</name>
<feature type="compositionally biased region" description="Low complexity" evidence="1">
    <location>
        <begin position="14"/>
        <end position="25"/>
    </location>
</feature>
<feature type="region of interest" description="Disordered" evidence="1">
    <location>
        <begin position="1"/>
        <end position="69"/>
    </location>
</feature>
<feature type="compositionally biased region" description="Basic residues" evidence="1">
    <location>
        <begin position="1"/>
        <end position="10"/>
    </location>
</feature>
<dbReference type="AlphaFoldDB" id="A0A4S4N031"/>
<sequence length="69" mass="7338">MGKSAIKKPKSNGSASPSTKRSTSSEADTKETPTKGKRKVTFDVKPDVAIINSNGPVHKIDESKPEQGQ</sequence>
<gene>
    <name evidence="2" type="ORF">EUX98_g2885</name>
</gene>
<evidence type="ECO:0000256" key="1">
    <source>
        <dbReference type="SAM" id="MobiDB-lite"/>
    </source>
</evidence>
<protein>
    <submittedName>
        <fullName evidence="2">Uncharacterized protein</fullName>
    </submittedName>
</protein>
<accession>A0A4S4N031</accession>
<comment type="caution">
    <text evidence="2">The sequence shown here is derived from an EMBL/GenBank/DDBJ whole genome shotgun (WGS) entry which is preliminary data.</text>
</comment>
<feature type="compositionally biased region" description="Basic and acidic residues" evidence="1">
    <location>
        <begin position="58"/>
        <end position="69"/>
    </location>
</feature>
<dbReference type="EMBL" id="SGPM01000051">
    <property type="protein sequence ID" value="THH31307.1"/>
    <property type="molecule type" value="Genomic_DNA"/>
</dbReference>
<evidence type="ECO:0000313" key="3">
    <source>
        <dbReference type="Proteomes" id="UP000308730"/>
    </source>
</evidence>
<organism evidence="2 3">
    <name type="scientific">Antrodiella citrinella</name>
    <dbReference type="NCBI Taxonomy" id="2447956"/>
    <lineage>
        <taxon>Eukaryota</taxon>
        <taxon>Fungi</taxon>
        <taxon>Dikarya</taxon>
        <taxon>Basidiomycota</taxon>
        <taxon>Agaricomycotina</taxon>
        <taxon>Agaricomycetes</taxon>
        <taxon>Polyporales</taxon>
        <taxon>Steccherinaceae</taxon>
        <taxon>Antrodiella</taxon>
    </lineage>
</organism>
<keyword evidence="3" id="KW-1185">Reference proteome</keyword>
<evidence type="ECO:0000313" key="2">
    <source>
        <dbReference type="EMBL" id="THH31307.1"/>
    </source>
</evidence>
<dbReference type="Proteomes" id="UP000308730">
    <property type="component" value="Unassembled WGS sequence"/>
</dbReference>
<reference evidence="2 3" key="1">
    <citation type="submission" date="2019-02" db="EMBL/GenBank/DDBJ databases">
        <title>Genome sequencing of the rare red list fungi Antrodiella citrinella (Flaviporus citrinellus).</title>
        <authorList>
            <person name="Buettner E."/>
            <person name="Kellner H."/>
        </authorList>
    </citation>
    <scope>NUCLEOTIDE SEQUENCE [LARGE SCALE GENOMIC DNA]</scope>
    <source>
        <strain evidence="2 3">DSM 108506</strain>
    </source>
</reference>
<proteinExistence type="predicted"/>